<dbReference type="EMBL" id="SUMC01000025">
    <property type="protein sequence ID" value="TKA09018.1"/>
    <property type="molecule type" value="Genomic_DNA"/>
</dbReference>
<evidence type="ECO:0000313" key="1">
    <source>
        <dbReference type="EMBL" id="TKA09018.1"/>
    </source>
</evidence>
<reference evidence="1 2" key="1">
    <citation type="submission" date="2019-04" db="EMBL/GenBank/DDBJ databases">
        <title>Streptomyces oryziradicis sp. nov., a novel actinomycete isolated from rhizosphere soil of rice (Oryza sativa L.).</title>
        <authorList>
            <person name="Li C."/>
        </authorList>
    </citation>
    <scope>NUCLEOTIDE SEQUENCE [LARGE SCALE GENOMIC DNA]</scope>
    <source>
        <strain evidence="1 2">NEAU-C40</strain>
    </source>
</reference>
<accession>A0A4U0SJA8</accession>
<comment type="caution">
    <text evidence="1">The sequence shown here is derived from an EMBL/GenBank/DDBJ whole genome shotgun (WGS) entry which is preliminary data.</text>
</comment>
<dbReference type="PANTHER" id="PTHR41913:SF1">
    <property type="entry name" value="DUF1684 DOMAIN-CONTAINING PROTEIN"/>
    <property type="match status" value="1"/>
</dbReference>
<protein>
    <submittedName>
        <fullName evidence="1">DUF1684 domain-containing protein</fullName>
    </submittedName>
</protein>
<dbReference type="RefSeq" id="WP_136726116.1">
    <property type="nucleotide sequence ID" value="NZ_SUMC01000025.1"/>
</dbReference>
<sequence length="267" mass="28264">MSTESEEEQQSWKAWREQRAETVSAPYGSLSLTGTYWLVDAVDGRIEGVPGHWAQTGDGDGVVLTAGPDDGLTVDGRPLDGAVPLIADTGPVDASRLVHGERRLVVLHREGLWAVRIWDPAAGARLAFAGIEAFDYDPRWVLPAVFRPYGEDRSVRVPNADGVERGLAVGGELAFTVGGTGHSLAVAVEPDGSLWGVIADGTSGTGSFRFRFIRPPAPAADGSVVLDLNRALLPPCAFADGFICPFPPPGNTLPFPVEAGERAVLTK</sequence>
<keyword evidence="2" id="KW-1185">Reference proteome</keyword>
<dbReference type="InterPro" id="IPR012467">
    <property type="entry name" value="DUF1684"/>
</dbReference>
<name>A0A4U0SJA8_9ACTN</name>
<evidence type="ECO:0000313" key="2">
    <source>
        <dbReference type="Proteomes" id="UP000305778"/>
    </source>
</evidence>
<dbReference type="OrthoDB" id="5493262at2"/>
<proteinExistence type="predicted"/>
<gene>
    <name evidence="1" type="ORF">FCI23_24695</name>
</gene>
<dbReference type="AlphaFoldDB" id="A0A4U0SJA8"/>
<dbReference type="PANTHER" id="PTHR41913">
    <property type="entry name" value="DUF1684 DOMAIN-CONTAINING PROTEIN"/>
    <property type="match status" value="1"/>
</dbReference>
<organism evidence="1 2">
    <name type="scientific">Actinacidiphila oryziradicis</name>
    <dbReference type="NCBI Taxonomy" id="2571141"/>
    <lineage>
        <taxon>Bacteria</taxon>
        <taxon>Bacillati</taxon>
        <taxon>Actinomycetota</taxon>
        <taxon>Actinomycetes</taxon>
        <taxon>Kitasatosporales</taxon>
        <taxon>Streptomycetaceae</taxon>
        <taxon>Actinacidiphila</taxon>
    </lineage>
</organism>
<dbReference type="Pfam" id="PF07920">
    <property type="entry name" value="DUF1684"/>
    <property type="match status" value="1"/>
</dbReference>
<dbReference type="Proteomes" id="UP000305778">
    <property type="component" value="Unassembled WGS sequence"/>
</dbReference>